<dbReference type="PANTHER" id="PTHR33116">
    <property type="entry name" value="REVERSE TRANSCRIPTASE ZINC-BINDING DOMAIN-CONTAINING PROTEIN-RELATED-RELATED"/>
    <property type="match status" value="1"/>
</dbReference>
<reference evidence="1 2" key="1">
    <citation type="submission" date="2024-11" db="EMBL/GenBank/DDBJ databases">
        <title>A near-complete genome assembly of Cinchona calisaya.</title>
        <authorList>
            <person name="Lian D.C."/>
            <person name="Zhao X.W."/>
            <person name="Wei L."/>
        </authorList>
    </citation>
    <scope>NUCLEOTIDE SEQUENCE [LARGE SCALE GENOMIC DNA]</scope>
    <source>
        <tissue evidence="1">Nenye</tissue>
    </source>
</reference>
<evidence type="ECO:0008006" key="3">
    <source>
        <dbReference type="Google" id="ProtNLM"/>
    </source>
</evidence>
<dbReference type="PANTHER" id="PTHR33116:SF70">
    <property type="entry name" value="NON-LTR RETROELEMENT REVERSE TRANSCRIPTASE-LIKE PROTEIN"/>
    <property type="match status" value="1"/>
</dbReference>
<evidence type="ECO:0000313" key="2">
    <source>
        <dbReference type="Proteomes" id="UP001630127"/>
    </source>
</evidence>
<dbReference type="Proteomes" id="UP001630127">
    <property type="component" value="Unassembled WGS sequence"/>
</dbReference>
<keyword evidence="2" id="KW-1185">Reference proteome</keyword>
<sequence>MEYLSIKKFRACDNRTWNPIKICNGGPSFSHCLFVDDIVLFSLNTASSIGSIKAILDDISKVSGLNVSVDKNKIFFSKNTPLSTRTDIFSFLNIAETDDLGLYLGFPICKSKLSYKHNRFILEKVRSRLAGWQTNLISLAGRNSVVQQVSSSIPSYYMQCATLPLAVCDELDKINRRFLWGASVDKLKISLTSWDRVICSKQFGGLGIRSCRALNEVALAKLNWKIL</sequence>
<comment type="caution">
    <text evidence="1">The sequence shown here is derived from an EMBL/GenBank/DDBJ whole genome shotgun (WGS) entry which is preliminary data.</text>
</comment>
<protein>
    <recommendedName>
        <fullName evidence="3">Reverse transcriptase</fullName>
    </recommendedName>
</protein>
<dbReference type="EMBL" id="JBJUIK010000015">
    <property type="protein sequence ID" value="KAL3503652.1"/>
    <property type="molecule type" value="Genomic_DNA"/>
</dbReference>
<gene>
    <name evidence="1" type="ORF">ACH5RR_038101</name>
</gene>
<organism evidence="1 2">
    <name type="scientific">Cinchona calisaya</name>
    <dbReference type="NCBI Taxonomy" id="153742"/>
    <lineage>
        <taxon>Eukaryota</taxon>
        <taxon>Viridiplantae</taxon>
        <taxon>Streptophyta</taxon>
        <taxon>Embryophyta</taxon>
        <taxon>Tracheophyta</taxon>
        <taxon>Spermatophyta</taxon>
        <taxon>Magnoliopsida</taxon>
        <taxon>eudicotyledons</taxon>
        <taxon>Gunneridae</taxon>
        <taxon>Pentapetalae</taxon>
        <taxon>asterids</taxon>
        <taxon>lamiids</taxon>
        <taxon>Gentianales</taxon>
        <taxon>Rubiaceae</taxon>
        <taxon>Cinchonoideae</taxon>
        <taxon>Cinchoneae</taxon>
        <taxon>Cinchona</taxon>
    </lineage>
</organism>
<dbReference type="AlphaFoldDB" id="A0ABD2Y861"/>
<evidence type="ECO:0000313" key="1">
    <source>
        <dbReference type="EMBL" id="KAL3503652.1"/>
    </source>
</evidence>
<accession>A0ABD2Y861</accession>
<name>A0ABD2Y861_9GENT</name>
<proteinExistence type="predicted"/>